<dbReference type="InterPro" id="IPR037682">
    <property type="entry name" value="TonB_C"/>
</dbReference>
<evidence type="ECO:0000256" key="1">
    <source>
        <dbReference type="SAM" id="SignalP"/>
    </source>
</evidence>
<feature type="domain" description="TonB C-terminal" evidence="2">
    <location>
        <begin position="62"/>
        <end position="117"/>
    </location>
</feature>
<organism evidence="3 4">
    <name type="scientific">Burkholderia stagnalis</name>
    <dbReference type="NCBI Taxonomy" id="1503054"/>
    <lineage>
        <taxon>Bacteria</taxon>
        <taxon>Pseudomonadati</taxon>
        <taxon>Pseudomonadota</taxon>
        <taxon>Betaproteobacteria</taxon>
        <taxon>Burkholderiales</taxon>
        <taxon>Burkholderiaceae</taxon>
        <taxon>Burkholderia</taxon>
        <taxon>Burkholderia cepacia complex</taxon>
    </lineage>
</organism>
<dbReference type="Pfam" id="PF03544">
    <property type="entry name" value="TonB_C"/>
    <property type="match status" value="1"/>
</dbReference>
<feature type="signal peptide" evidence="1">
    <location>
        <begin position="1"/>
        <end position="20"/>
    </location>
</feature>
<dbReference type="AlphaFoldDB" id="A0A6L3MJK2"/>
<accession>A0A6L3MJK2</accession>
<protein>
    <recommendedName>
        <fullName evidence="2">TonB C-terminal domain-containing protein</fullName>
    </recommendedName>
</protein>
<sequence>MKKTIALSILILLQSLTALHAEIPTNAAKQEVHTRGEIVWLKRPVFDFNNAELGNQNRELAFKLYVLTTGEIKKAELVKSSGITQIDQRVERSLLRAKFKPYIENGVAYPFVAVQPFSLTTTQETEKPWWKKLLFIQ</sequence>
<evidence type="ECO:0000313" key="4">
    <source>
        <dbReference type="Proteomes" id="UP000473470"/>
    </source>
</evidence>
<dbReference type="Proteomes" id="UP000473470">
    <property type="component" value="Unassembled WGS sequence"/>
</dbReference>
<evidence type="ECO:0000313" key="3">
    <source>
        <dbReference type="EMBL" id="KAB0628331.1"/>
    </source>
</evidence>
<dbReference type="GO" id="GO:0055085">
    <property type="term" value="P:transmembrane transport"/>
    <property type="evidence" value="ECO:0007669"/>
    <property type="project" value="InterPro"/>
</dbReference>
<comment type="caution">
    <text evidence="3">The sequence shown here is derived from an EMBL/GenBank/DDBJ whole genome shotgun (WGS) entry which is preliminary data.</text>
</comment>
<reference evidence="3 4" key="1">
    <citation type="submission" date="2019-09" db="EMBL/GenBank/DDBJ databases">
        <title>Draft genome sequences of 48 bacterial type strains from the CCUG.</title>
        <authorList>
            <person name="Tunovic T."/>
            <person name="Pineiro-Iglesias B."/>
            <person name="Unosson C."/>
            <person name="Inganas E."/>
            <person name="Ohlen M."/>
            <person name="Cardew S."/>
            <person name="Jensie-Markopoulos S."/>
            <person name="Salva-Serra F."/>
            <person name="Jaen-Luchoro D."/>
            <person name="Karlsson R."/>
            <person name="Svensson-Stadler L."/>
            <person name="Chun J."/>
            <person name="Moore E."/>
        </authorList>
    </citation>
    <scope>NUCLEOTIDE SEQUENCE [LARGE SCALE GENOMIC DNA]</scope>
    <source>
        <strain evidence="3 4">CCUG 65686</strain>
    </source>
</reference>
<feature type="chain" id="PRO_5026673691" description="TonB C-terminal domain-containing protein" evidence="1">
    <location>
        <begin position="21"/>
        <end position="137"/>
    </location>
</feature>
<proteinExistence type="predicted"/>
<gene>
    <name evidence="3" type="ORF">F7R25_37985</name>
</gene>
<keyword evidence="1" id="KW-0732">Signal</keyword>
<dbReference type="SUPFAM" id="SSF74653">
    <property type="entry name" value="TolA/TonB C-terminal domain"/>
    <property type="match status" value="1"/>
</dbReference>
<dbReference type="EMBL" id="VZOK01000327">
    <property type="protein sequence ID" value="KAB0628331.1"/>
    <property type="molecule type" value="Genomic_DNA"/>
</dbReference>
<name>A0A6L3MJK2_9BURK</name>
<evidence type="ECO:0000259" key="2">
    <source>
        <dbReference type="Pfam" id="PF03544"/>
    </source>
</evidence>